<evidence type="ECO:0000313" key="7">
    <source>
        <dbReference type="Proteomes" id="UP001520654"/>
    </source>
</evidence>
<keyword evidence="1" id="KW-0436">Ligase</keyword>
<sequence>MGAAAQQPAFIIFSDLSKIGPSLTELRARGLAVLAVSQRQGSAMVQKGIELLGTPGHPFADLDEVSLRDATDISGIADQASRWARQYDVRGVLVNAEVYVDAGQVVSDMLGLPNPGWRASTVCRNKLLQRRYLDQWSPTSVLVTTPAEGIADRAQAVLLAAEYDGPFPVAIKPLDRESSIGVRVVEDREALIDAVADLKAGNRLLVEERVTGREYNVDTLVSDGKPIVTLLTQKGTNEDSTEFFVELIHTTPPANLDERETALITEAQLGVVERLEFENGYAHAEYRITDDGRVVLMEIAARAPGDGCLHLYHLSTGSPIEPVLIDIAMGRPTQYPAHFRRRARQVYFEHTPGTLRDVKAEGLEGITPRWLADTTGIWPELAAVDEHAPATVHELFVIKPRGFRLERLTESSNRAVTAIFDVPADGDIDAEEARVRRAVTIETEPAAG</sequence>
<keyword evidence="2 4" id="KW-0547">Nucleotide-binding</keyword>
<dbReference type="InterPro" id="IPR052032">
    <property type="entry name" value="ATP-dep_AA_Ligase"/>
</dbReference>
<keyword evidence="7" id="KW-1185">Reference proteome</keyword>
<gene>
    <name evidence="6" type="ORF">K7B10_36710</name>
</gene>
<dbReference type="Pfam" id="PF13535">
    <property type="entry name" value="ATP-grasp_4"/>
    <property type="match status" value="1"/>
</dbReference>
<dbReference type="RefSeq" id="WP_229343581.1">
    <property type="nucleotide sequence ID" value="NZ_JAINUL010000001.1"/>
</dbReference>
<evidence type="ECO:0000259" key="5">
    <source>
        <dbReference type="PROSITE" id="PS50975"/>
    </source>
</evidence>
<keyword evidence="3 4" id="KW-0067">ATP-binding</keyword>
<dbReference type="EMBL" id="JAINUL010000001">
    <property type="protein sequence ID" value="MCC0100226.1"/>
    <property type="molecule type" value="Genomic_DNA"/>
</dbReference>
<evidence type="ECO:0000256" key="2">
    <source>
        <dbReference type="ARBA" id="ARBA00022741"/>
    </source>
</evidence>
<reference evidence="6 7" key="1">
    <citation type="submission" date="2021-08" db="EMBL/GenBank/DDBJ databases">
        <title>Genomic Architecture of Streptomyces flavotricini NGL1 and Streptomyces erythrochromogenes HMS4 With Differential Plant Beneficial attributes and laccase production capabilities.</title>
        <authorList>
            <person name="Salwan R."/>
            <person name="Kaur R."/>
            <person name="Sharma V."/>
        </authorList>
    </citation>
    <scope>NUCLEOTIDE SEQUENCE [LARGE SCALE GENOMIC DNA]</scope>
    <source>
        <strain evidence="6 7">NGL1</strain>
    </source>
</reference>
<dbReference type="Proteomes" id="UP001520654">
    <property type="component" value="Unassembled WGS sequence"/>
</dbReference>
<accession>A0ABS8EGE5</accession>
<evidence type="ECO:0000256" key="4">
    <source>
        <dbReference type="PROSITE-ProRule" id="PRU00409"/>
    </source>
</evidence>
<protein>
    <submittedName>
        <fullName evidence="6">ATP-grasp domain-containing protein</fullName>
    </submittedName>
</protein>
<dbReference type="InterPro" id="IPR011761">
    <property type="entry name" value="ATP-grasp"/>
</dbReference>
<feature type="domain" description="ATP-grasp" evidence="5">
    <location>
        <begin position="135"/>
        <end position="329"/>
    </location>
</feature>
<proteinExistence type="predicted"/>
<evidence type="ECO:0000256" key="3">
    <source>
        <dbReference type="ARBA" id="ARBA00022840"/>
    </source>
</evidence>
<dbReference type="PANTHER" id="PTHR43585">
    <property type="entry name" value="FUMIPYRROLE BIOSYNTHESIS PROTEIN C"/>
    <property type="match status" value="1"/>
</dbReference>
<organism evidence="6 7">
    <name type="scientific">Streptomyces flavotricini</name>
    <dbReference type="NCBI Taxonomy" id="66888"/>
    <lineage>
        <taxon>Bacteria</taxon>
        <taxon>Bacillati</taxon>
        <taxon>Actinomycetota</taxon>
        <taxon>Actinomycetes</taxon>
        <taxon>Kitasatosporales</taxon>
        <taxon>Streptomycetaceae</taxon>
        <taxon>Streptomyces</taxon>
    </lineage>
</organism>
<dbReference type="PANTHER" id="PTHR43585:SF2">
    <property type="entry name" value="ATP-GRASP ENZYME FSQD"/>
    <property type="match status" value="1"/>
</dbReference>
<dbReference type="Gene3D" id="3.30.470.20">
    <property type="entry name" value="ATP-grasp fold, B domain"/>
    <property type="match status" value="1"/>
</dbReference>
<name>A0ABS8EGE5_9ACTN</name>
<dbReference type="PROSITE" id="PS50975">
    <property type="entry name" value="ATP_GRASP"/>
    <property type="match status" value="1"/>
</dbReference>
<dbReference type="SUPFAM" id="SSF56059">
    <property type="entry name" value="Glutathione synthetase ATP-binding domain-like"/>
    <property type="match status" value="1"/>
</dbReference>
<evidence type="ECO:0000256" key="1">
    <source>
        <dbReference type="ARBA" id="ARBA00022598"/>
    </source>
</evidence>
<evidence type="ECO:0000313" key="6">
    <source>
        <dbReference type="EMBL" id="MCC0100226.1"/>
    </source>
</evidence>
<comment type="caution">
    <text evidence="6">The sequence shown here is derived from an EMBL/GenBank/DDBJ whole genome shotgun (WGS) entry which is preliminary data.</text>
</comment>